<reference evidence="2" key="1">
    <citation type="submission" date="2016-10" db="EMBL/GenBank/DDBJ databases">
        <authorList>
            <person name="Varghese N."/>
            <person name="Submissions S."/>
        </authorList>
    </citation>
    <scope>NUCLEOTIDE SEQUENCE [LARGE SCALE GENOMIC DNA]</scope>
    <source>
        <strain evidence="2">MPL-11</strain>
    </source>
</reference>
<evidence type="ECO:0000313" key="1">
    <source>
        <dbReference type="EMBL" id="SDQ41955.1"/>
    </source>
</evidence>
<dbReference type="RefSeq" id="WP_089977883.1">
    <property type="nucleotide sequence ID" value="NZ_CP084916.1"/>
</dbReference>
<dbReference type="Proteomes" id="UP000199481">
    <property type="component" value="Unassembled WGS sequence"/>
</dbReference>
<name>A0A1H1AQF3_9LACT</name>
<accession>A0A1H1AQF3</accession>
<sequence>MTDKLNKAIKDLPPFKREFVFFKYPHLRFFGSKVETEAQLMKATGRTTMGTFNKFERSAEFQRIEALILQQQVGKDIMEIYGKVKEKALSGDRLAVTDLLKLSKAIDQIVIKTDEAPAPVVEVVKVEVEEDFEDDLI</sequence>
<organism evidence="1 2">
    <name type="scientific">Carnobacterium viridans</name>
    <dbReference type="NCBI Taxonomy" id="174587"/>
    <lineage>
        <taxon>Bacteria</taxon>
        <taxon>Bacillati</taxon>
        <taxon>Bacillota</taxon>
        <taxon>Bacilli</taxon>
        <taxon>Lactobacillales</taxon>
        <taxon>Carnobacteriaceae</taxon>
        <taxon>Carnobacterium</taxon>
    </lineage>
</organism>
<protein>
    <submittedName>
        <fullName evidence="1">Uncharacterized protein</fullName>
    </submittedName>
</protein>
<gene>
    <name evidence="1" type="ORF">SAMN04487752_2212</name>
</gene>
<evidence type="ECO:0000313" key="2">
    <source>
        <dbReference type="Proteomes" id="UP000199481"/>
    </source>
</evidence>
<proteinExistence type="predicted"/>
<dbReference type="AlphaFoldDB" id="A0A1H1AQF3"/>
<keyword evidence="2" id="KW-1185">Reference proteome</keyword>
<dbReference type="EMBL" id="FNJW01000008">
    <property type="protein sequence ID" value="SDQ41955.1"/>
    <property type="molecule type" value="Genomic_DNA"/>
</dbReference>